<evidence type="ECO:0000313" key="3">
    <source>
        <dbReference type="Proteomes" id="UP000268014"/>
    </source>
</evidence>
<keyword evidence="3" id="KW-1185">Reference proteome</keyword>
<evidence type="ECO:0000313" key="4">
    <source>
        <dbReference type="WBParaSite" id="HPLM_0000621501-mRNA-1"/>
    </source>
</evidence>
<reference evidence="2 3" key="2">
    <citation type="submission" date="2018-11" db="EMBL/GenBank/DDBJ databases">
        <authorList>
            <consortium name="Pathogen Informatics"/>
        </authorList>
    </citation>
    <scope>NUCLEOTIDE SEQUENCE [LARGE SCALE GENOMIC DNA]</scope>
    <source>
        <strain evidence="2 3">MHpl1</strain>
    </source>
</reference>
<accession>A0A0N4W7T0</accession>
<protein>
    <submittedName>
        <fullName evidence="2 4">Uncharacterized protein</fullName>
    </submittedName>
</protein>
<dbReference type="WBParaSite" id="HPLM_0000621501-mRNA-1">
    <property type="protein sequence ID" value="HPLM_0000621501-mRNA-1"/>
    <property type="gene ID" value="HPLM_0000621501"/>
</dbReference>
<dbReference type="Proteomes" id="UP000268014">
    <property type="component" value="Unassembled WGS sequence"/>
</dbReference>
<dbReference type="EMBL" id="UZAF01016459">
    <property type="protein sequence ID" value="VDO28301.1"/>
    <property type="molecule type" value="Genomic_DNA"/>
</dbReference>
<proteinExistence type="predicted"/>
<evidence type="ECO:0000313" key="2">
    <source>
        <dbReference type="EMBL" id="VDO28301.1"/>
    </source>
</evidence>
<organism evidence="4">
    <name type="scientific">Haemonchus placei</name>
    <name type="common">Barber's pole worm</name>
    <dbReference type="NCBI Taxonomy" id="6290"/>
    <lineage>
        <taxon>Eukaryota</taxon>
        <taxon>Metazoa</taxon>
        <taxon>Ecdysozoa</taxon>
        <taxon>Nematoda</taxon>
        <taxon>Chromadorea</taxon>
        <taxon>Rhabditida</taxon>
        <taxon>Rhabditina</taxon>
        <taxon>Rhabditomorpha</taxon>
        <taxon>Strongyloidea</taxon>
        <taxon>Trichostrongylidae</taxon>
        <taxon>Haemonchus</taxon>
    </lineage>
</organism>
<name>A0A0N4W7T0_HAEPC</name>
<evidence type="ECO:0000256" key="1">
    <source>
        <dbReference type="SAM" id="MobiDB-lite"/>
    </source>
</evidence>
<reference evidence="4" key="1">
    <citation type="submission" date="2017-02" db="UniProtKB">
        <authorList>
            <consortium name="WormBaseParasite"/>
        </authorList>
    </citation>
    <scope>IDENTIFICATION</scope>
</reference>
<feature type="region of interest" description="Disordered" evidence="1">
    <location>
        <begin position="14"/>
        <end position="33"/>
    </location>
</feature>
<sequence length="33" mass="3713">MGVARISSRVVRSDVFSRPQHSHLHPLPQTMVS</sequence>
<gene>
    <name evidence="2" type="ORF">HPLM_LOCUS6207</name>
</gene>
<dbReference type="AlphaFoldDB" id="A0A0N4W7T0"/>